<reference evidence="3" key="1">
    <citation type="submission" date="2020-08" db="EMBL/GenBank/DDBJ databases">
        <title>Multicomponent nature underlies the extraordinary mechanical properties of spider dragline silk.</title>
        <authorList>
            <person name="Kono N."/>
            <person name="Nakamura H."/>
            <person name="Mori M."/>
            <person name="Yoshida Y."/>
            <person name="Ohtoshi R."/>
            <person name="Malay A.D."/>
            <person name="Moran D.A.P."/>
            <person name="Tomita M."/>
            <person name="Numata K."/>
            <person name="Arakawa K."/>
        </authorList>
    </citation>
    <scope>NUCLEOTIDE SEQUENCE</scope>
</reference>
<evidence type="ECO:0000313" key="4">
    <source>
        <dbReference type="Proteomes" id="UP000887159"/>
    </source>
</evidence>
<dbReference type="EMBL" id="BMAU01021343">
    <property type="protein sequence ID" value="GFY17333.1"/>
    <property type="molecule type" value="Genomic_DNA"/>
</dbReference>
<dbReference type="Pfam" id="PF05380">
    <property type="entry name" value="Peptidase_A17"/>
    <property type="match status" value="1"/>
</dbReference>
<dbReference type="SMART" id="SM00343">
    <property type="entry name" value="ZnF_C2HC"/>
    <property type="match status" value="3"/>
</dbReference>
<accession>A0A8X6VQ83</accession>
<keyword evidence="3" id="KW-0808">Transferase</keyword>
<proteinExistence type="predicted"/>
<dbReference type="InterPro" id="IPR036875">
    <property type="entry name" value="Znf_CCHC_sf"/>
</dbReference>
<dbReference type="Gene3D" id="4.10.60.10">
    <property type="entry name" value="Zinc finger, CCHC-type"/>
    <property type="match status" value="1"/>
</dbReference>
<protein>
    <submittedName>
        <fullName evidence="3">Putative RNA-directed DNA polymerase from transposon X-element</fullName>
    </submittedName>
</protein>
<dbReference type="Pfam" id="PF18701">
    <property type="entry name" value="DUF5641"/>
    <property type="match status" value="1"/>
</dbReference>
<keyword evidence="3" id="KW-0548">Nucleotidyltransferase</keyword>
<dbReference type="PANTHER" id="PTHR47331">
    <property type="entry name" value="PHD-TYPE DOMAIN-CONTAINING PROTEIN"/>
    <property type="match status" value="1"/>
</dbReference>
<dbReference type="InterPro" id="IPR001878">
    <property type="entry name" value="Znf_CCHC"/>
</dbReference>
<dbReference type="GO" id="GO:0008270">
    <property type="term" value="F:zinc ion binding"/>
    <property type="evidence" value="ECO:0007669"/>
    <property type="project" value="UniProtKB-KW"/>
</dbReference>
<dbReference type="AlphaFoldDB" id="A0A8X6VQ83"/>
<dbReference type="PROSITE" id="PS50158">
    <property type="entry name" value="ZF_CCHC"/>
    <property type="match status" value="1"/>
</dbReference>
<keyword evidence="4" id="KW-1185">Reference proteome</keyword>
<keyword evidence="1" id="KW-0863">Zinc-finger</keyword>
<dbReference type="InterPro" id="IPR008042">
    <property type="entry name" value="Retrotrans_Pao"/>
</dbReference>
<name>A0A8X6VQ83_TRICX</name>
<dbReference type="InterPro" id="IPR043502">
    <property type="entry name" value="DNA/RNA_pol_sf"/>
</dbReference>
<keyword evidence="1" id="KW-0862">Zinc</keyword>
<evidence type="ECO:0000259" key="2">
    <source>
        <dbReference type="PROSITE" id="PS50158"/>
    </source>
</evidence>
<dbReference type="SUPFAM" id="SSF56672">
    <property type="entry name" value="DNA/RNA polymerases"/>
    <property type="match status" value="1"/>
</dbReference>
<sequence length="996" mass="112351">MTFLRKEVESEEMILLARTGLGSTQHQKIKANAEESSLATSAALVNTKGERSGKPRSCLFCSQSNHWTSDCLIAKKLSLNDKKSILIRNRACFRCLNKGHNARSCRLKMLKCRNCDDKSHHALLCNKKEEFDLKNETVGATISNSLASQSLITSVYLQTIALKLCYNKREMVLRCLLDNGSQTSYLTRIVIDHLNLKPVLKQTIVHGLFWGRETAPRKHSLYNVIIKSIDDSFSGQIKVFSENKICGYLPRVKDLQVLSEIKEKGIIVPDLCNSVNEIDMLLGADVISAILSGRSIKLRSGLMAIGTMLGFTLMGKSSQEVNDNTEVSVPAIRERQLSMYLNQLNVKELWDLETIGIRDPVENIKSEIQHSDMIERFQKDIKILPSGRYELALPFKIESQLRDNRGLTLVRLKRTCKKMGEKNSLKEYASIFDEWEALKIIERVTETEIETDAYYLPHRAVFKISETKIRPVFDATAREGNNPSLNDCLLKGPNLIELIPDILDRFCMYPIGLSADIKKAFLQISLTPEHRDFLRNFAPSKSRNPRYCEVNSDSDLHVFVDASKEAYAACIFVRTKLASGIKLHLLRVKARVAPTKSVSMPRLELLACCVGARLANSIRNSLDIPDLKITYWSDSMVALHWIKNNGEWSIFVSNRIKEIARISSPENWRHVPGRMNPADVLSRGCSPRHLLERVNGLGVQSGFWGMLYNAGPVKSESVSLPADRVRDAGVFEVIGIDLAGPLFLRNGEKVWVVLYTSCTAFGAGYSIVNQQFFVEFTLDWIKIERETEIQRIEWKFNPPTAAWWERLTRVLKDILKGTLGNAALTYEELLTVLCDCESIVNSRPLTYVSEDSDDLIPLTPAMFMMSNASLDVGEIVLIENPNKKRLYWPLGKVIELIPGRDGKVRILKLRCSNSKIIRPIQRVFPLEIQSAEMEESNDVSLDAEALKIPSAGVDVSESAIPVNVPPNMPKVSRYGRTVQRPRRLNVSNVTTVFESE</sequence>
<keyword evidence="3" id="KW-0695">RNA-directed DNA polymerase</keyword>
<dbReference type="PANTHER" id="PTHR47331:SF5">
    <property type="entry name" value="RIBONUCLEASE H"/>
    <property type="match status" value="1"/>
</dbReference>
<evidence type="ECO:0000256" key="1">
    <source>
        <dbReference type="PROSITE-ProRule" id="PRU00047"/>
    </source>
</evidence>
<dbReference type="GO" id="GO:0003964">
    <property type="term" value="F:RNA-directed DNA polymerase activity"/>
    <property type="evidence" value="ECO:0007669"/>
    <property type="project" value="UniProtKB-KW"/>
</dbReference>
<organism evidence="3 4">
    <name type="scientific">Trichonephila clavipes</name>
    <name type="common">Golden silk orbweaver</name>
    <name type="synonym">Nephila clavipes</name>
    <dbReference type="NCBI Taxonomy" id="2585209"/>
    <lineage>
        <taxon>Eukaryota</taxon>
        <taxon>Metazoa</taxon>
        <taxon>Ecdysozoa</taxon>
        <taxon>Arthropoda</taxon>
        <taxon>Chelicerata</taxon>
        <taxon>Arachnida</taxon>
        <taxon>Araneae</taxon>
        <taxon>Araneomorphae</taxon>
        <taxon>Entelegynae</taxon>
        <taxon>Araneoidea</taxon>
        <taxon>Nephilidae</taxon>
        <taxon>Trichonephila</taxon>
    </lineage>
</organism>
<gene>
    <name evidence="3" type="primary">X975_15193</name>
    <name evidence="3" type="ORF">TNCV_1091061</name>
</gene>
<keyword evidence="1" id="KW-0479">Metal-binding</keyword>
<feature type="domain" description="CCHC-type" evidence="2">
    <location>
        <begin position="92"/>
        <end position="106"/>
    </location>
</feature>
<dbReference type="SUPFAM" id="SSF57756">
    <property type="entry name" value="Retrovirus zinc finger-like domains"/>
    <property type="match status" value="1"/>
</dbReference>
<comment type="caution">
    <text evidence="3">The sequence shown here is derived from an EMBL/GenBank/DDBJ whole genome shotgun (WGS) entry which is preliminary data.</text>
</comment>
<evidence type="ECO:0000313" key="3">
    <source>
        <dbReference type="EMBL" id="GFY17333.1"/>
    </source>
</evidence>
<dbReference type="InterPro" id="IPR040676">
    <property type="entry name" value="DUF5641"/>
</dbReference>
<dbReference type="GO" id="GO:0003676">
    <property type="term" value="F:nucleic acid binding"/>
    <property type="evidence" value="ECO:0007669"/>
    <property type="project" value="InterPro"/>
</dbReference>
<dbReference type="Proteomes" id="UP000887159">
    <property type="component" value="Unassembled WGS sequence"/>
</dbReference>